<reference evidence="1 2" key="1">
    <citation type="submission" date="2016-02" db="EMBL/GenBank/DDBJ databases">
        <title>Complete genome sequence of Halocynthiibacter arcticus PAMC 20958t from arctic marine sediment.</title>
        <authorList>
            <person name="Lee Y.M."/>
            <person name="Baek K."/>
            <person name="Lee H.K."/>
            <person name="Shin S.C."/>
        </authorList>
    </citation>
    <scope>NUCLEOTIDE SEQUENCE [LARGE SCALE GENOMIC DNA]</scope>
    <source>
        <strain evidence="1">PAMC 20958</strain>
    </source>
</reference>
<dbReference type="STRING" id="1579316.RC74_21020"/>
<gene>
    <name evidence="1" type="ORF">RC74_21020</name>
</gene>
<dbReference type="AlphaFoldDB" id="A0A126V621"/>
<sequence>MGVLNLGEFPFKMEVHSSLCGVFPKRSLNMHEEYSERKAGAKTARLDSVVRAIITVAYQLLLMKKSKITIEL</sequence>
<accession>A0A126V621</accession>
<protein>
    <submittedName>
        <fullName evidence="1">Uncharacterized protein</fullName>
    </submittedName>
</protein>
<name>A0A126V621_9RHOB</name>
<dbReference type="KEGG" id="hat:RC74_21020"/>
<keyword evidence="2" id="KW-1185">Reference proteome</keyword>
<dbReference type="Proteomes" id="UP000070371">
    <property type="component" value="Chromosome"/>
</dbReference>
<evidence type="ECO:0000313" key="2">
    <source>
        <dbReference type="Proteomes" id="UP000070371"/>
    </source>
</evidence>
<proteinExistence type="predicted"/>
<dbReference type="EMBL" id="CP014327">
    <property type="protein sequence ID" value="AML53405.1"/>
    <property type="molecule type" value="Genomic_DNA"/>
</dbReference>
<organism evidence="1 2">
    <name type="scientific">Falsihalocynthiibacter arcticus</name>
    <dbReference type="NCBI Taxonomy" id="1579316"/>
    <lineage>
        <taxon>Bacteria</taxon>
        <taxon>Pseudomonadati</taxon>
        <taxon>Pseudomonadota</taxon>
        <taxon>Alphaproteobacteria</taxon>
        <taxon>Rhodobacterales</taxon>
        <taxon>Roseobacteraceae</taxon>
        <taxon>Falsihalocynthiibacter</taxon>
    </lineage>
</organism>
<evidence type="ECO:0000313" key="1">
    <source>
        <dbReference type="EMBL" id="AML53405.1"/>
    </source>
</evidence>